<name>A0A5B7D2U8_PORTR</name>
<sequence>MMDEFELKDATEMRHKSVSNRDLGDGSQKTSSAPYSSMALHFTFGVSRGTTTLHGSPAHSVPKHHFSRSGFGLTALQAPLALKEPVFCKFSALKKSCLPASWSRQREVRTGVRWSQRPALL</sequence>
<evidence type="ECO:0000313" key="3">
    <source>
        <dbReference type="Proteomes" id="UP000324222"/>
    </source>
</evidence>
<reference evidence="2 3" key="1">
    <citation type="submission" date="2019-05" db="EMBL/GenBank/DDBJ databases">
        <title>Another draft genome of Portunus trituberculatus and its Hox gene families provides insights of decapod evolution.</title>
        <authorList>
            <person name="Jeong J.-H."/>
            <person name="Song I."/>
            <person name="Kim S."/>
            <person name="Choi T."/>
            <person name="Kim D."/>
            <person name="Ryu S."/>
            <person name="Kim W."/>
        </authorList>
    </citation>
    <scope>NUCLEOTIDE SEQUENCE [LARGE SCALE GENOMIC DNA]</scope>
    <source>
        <tissue evidence="2">Muscle</tissue>
    </source>
</reference>
<proteinExistence type="predicted"/>
<feature type="region of interest" description="Disordered" evidence="1">
    <location>
        <begin position="1"/>
        <end position="34"/>
    </location>
</feature>
<dbReference type="AlphaFoldDB" id="A0A5B7D2U8"/>
<gene>
    <name evidence="2" type="ORF">E2C01_008433</name>
</gene>
<accession>A0A5B7D2U8</accession>
<protein>
    <submittedName>
        <fullName evidence="2">Uncharacterized protein</fullName>
    </submittedName>
</protein>
<keyword evidence="3" id="KW-1185">Reference proteome</keyword>
<evidence type="ECO:0000256" key="1">
    <source>
        <dbReference type="SAM" id="MobiDB-lite"/>
    </source>
</evidence>
<feature type="compositionally biased region" description="Basic and acidic residues" evidence="1">
    <location>
        <begin position="1"/>
        <end position="15"/>
    </location>
</feature>
<comment type="caution">
    <text evidence="2">The sequence shown here is derived from an EMBL/GenBank/DDBJ whole genome shotgun (WGS) entry which is preliminary data.</text>
</comment>
<dbReference type="Proteomes" id="UP000324222">
    <property type="component" value="Unassembled WGS sequence"/>
</dbReference>
<organism evidence="2 3">
    <name type="scientific">Portunus trituberculatus</name>
    <name type="common">Swimming crab</name>
    <name type="synonym">Neptunus trituberculatus</name>
    <dbReference type="NCBI Taxonomy" id="210409"/>
    <lineage>
        <taxon>Eukaryota</taxon>
        <taxon>Metazoa</taxon>
        <taxon>Ecdysozoa</taxon>
        <taxon>Arthropoda</taxon>
        <taxon>Crustacea</taxon>
        <taxon>Multicrustacea</taxon>
        <taxon>Malacostraca</taxon>
        <taxon>Eumalacostraca</taxon>
        <taxon>Eucarida</taxon>
        <taxon>Decapoda</taxon>
        <taxon>Pleocyemata</taxon>
        <taxon>Brachyura</taxon>
        <taxon>Eubrachyura</taxon>
        <taxon>Portunoidea</taxon>
        <taxon>Portunidae</taxon>
        <taxon>Portuninae</taxon>
        <taxon>Portunus</taxon>
    </lineage>
</organism>
<dbReference type="EMBL" id="VSRR010000443">
    <property type="protein sequence ID" value="MPC15635.1"/>
    <property type="molecule type" value="Genomic_DNA"/>
</dbReference>
<evidence type="ECO:0000313" key="2">
    <source>
        <dbReference type="EMBL" id="MPC15635.1"/>
    </source>
</evidence>